<evidence type="ECO:0000313" key="2">
    <source>
        <dbReference type="EMBL" id="CAH2226475.1"/>
    </source>
</evidence>
<organism evidence="2 3">
    <name type="scientific">Pararge aegeria aegeria</name>
    <dbReference type="NCBI Taxonomy" id="348720"/>
    <lineage>
        <taxon>Eukaryota</taxon>
        <taxon>Metazoa</taxon>
        <taxon>Ecdysozoa</taxon>
        <taxon>Arthropoda</taxon>
        <taxon>Hexapoda</taxon>
        <taxon>Insecta</taxon>
        <taxon>Pterygota</taxon>
        <taxon>Neoptera</taxon>
        <taxon>Endopterygota</taxon>
        <taxon>Lepidoptera</taxon>
        <taxon>Glossata</taxon>
        <taxon>Ditrysia</taxon>
        <taxon>Papilionoidea</taxon>
        <taxon>Nymphalidae</taxon>
        <taxon>Satyrinae</taxon>
        <taxon>Satyrini</taxon>
        <taxon>Parargina</taxon>
        <taxon>Pararge</taxon>
    </lineage>
</organism>
<keyword evidence="3" id="KW-1185">Reference proteome</keyword>
<sequence length="73" mass="7766">MDVGVPRCWKGNSAPVNAALVDPQPAGQATSSESRGDAGYKQPRIVDFGTPYKIPMSISGRQSVDLMLMSTLI</sequence>
<comment type="caution">
    <text evidence="2">The sequence shown here is derived from an EMBL/GenBank/DDBJ whole genome shotgun (WGS) entry which is preliminary data.</text>
</comment>
<feature type="region of interest" description="Disordered" evidence="1">
    <location>
        <begin position="16"/>
        <end position="42"/>
    </location>
</feature>
<reference evidence="2" key="1">
    <citation type="submission" date="2022-03" db="EMBL/GenBank/DDBJ databases">
        <authorList>
            <person name="Lindestad O."/>
        </authorList>
    </citation>
    <scope>NUCLEOTIDE SEQUENCE</scope>
</reference>
<name>A0A8S4R0M2_9NEOP</name>
<dbReference type="EMBL" id="CAKXAJ010021385">
    <property type="protein sequence ID" value="CAH2226475.1"/>
    <property type="molecule type" value="Genomic_DNA"/>
</dbReference>
<dbReference type="OrthoDB" id="7466345at2759"/>
<evidence type="ECO:0000256" key="1">
    <source>
        <dbReference type="SAM" id="MobiDB-lite"/>
    </source>
</evidence>
<dbReference type="AlphaFoldDB" id="A0A8S4R0M2"/>
<gene>
    <name evidence="2" type="primary">jg22201</name>
    <name evidence="2" type="ORF">PAEG_LOCUS7179</name>
</gene>
<proteinExistence type="predicted"/>
<accession>A0A8S4R0M2</accession>
<dbReference type="Proteomes" id="UP000838756">
    <property type="component" value="Unassembled WGS sequence"/>
</dbReference>
<evidence type="ECO:0000313" key="3">
    <source>
        <dbReference type="Proteomes" id="UP000838756"/>
    </source>
</evidence>
<protein>
    <submittedName>
        <fullName evidence="2">Jg22201 protein</fullName>
    </submittedName>
</protein>